<feature type="transmembrane region" description="Helical" evidence="1">
    <location>
        <begin position="7"/>
        <end position="23"/>
    </location>
</feature>
<feature type="transmembrane region" description="Helical" evidence="1">
    <location>
        <begin position="67"/>
        <end position="85"/>
    </location>
</feature>
<evidence type="ECO:0008006" key="3">
    <source>
        <dbReference type="Google" id="ProtNLM"/>
    </source>
</evidence>
<accession>A0A6C0HGE8</accession>
<keyword evidence="1" id="KW-1133">Transmembrane helix</keyword>
<sequence>MNPMITYLLYTFLASILAFLKLFNKTNNYNYFVILGILFSIVEFILRLPTKTIGTETLKLSVSSMQIIWVGANLLINSVLSLIMYGDQITFNKIIGMTMILFGLWVGA</sequence>
<keyword evidence="1" id="KW-0812">Transmembrane</keyword>
<evidence type="ECO:0000313" key="2">
    <source>
        <dbReference type="EMBL" id="QHT79688.1"/>
    </source>
</evidence>
<dbReference type="EMBL" id="MN739952">
    <property type="protein sequence ID" value="QHT79688.1"/>
    <property type="molecule type" value="Genomic_DNA"/>
</dbReference>
<dbReference type="AlphaFoldDB" id="A0A6C0HGE8"/>
<feature type="transmembrane region" description="Helical" evidence="1">
    <location>
        <begin position="91"/>
        <end position="107"/>
    </location>
</feature>
<proteinExistence type="predicted"/>
<feature type="transmembrane region" description="Helical" evidence="1">
    <location>
        <begin position="29"/>
        <end position="46"/>
    </location>
</feature>
<organism evidence="2">
    <name type="scientific">viral metagenome</name>
    <dbReference type="NCBI Taxonomy" id="1070528"/>
    <lineage>
        <taxon>unclassified sequences</taxon>
        <taxon>metagenomes</taxon>
        <taxon>organismal metagenomes</taxon>
    </lineage>
</organism>
<keyword evidence="1" id="KW-0472">Membrane</keyword>
<protein>
    <recommendedName>
        <fullName evidence="3">EamA domain-containing protein</fullName>
    </recommendedName>
</protein>
<name>A0A6C0HGE8_9ZZZZ</name>
<evidence type="ECO:0000256" key="1">
    <source>
        <dbReference type="SAM" id="Phobius"/>
    </source>
</evidence>
<reference evidence="2" key="1">
    <citation type="journal article" date="2020" name="Nature">
        <title>Giant virus diversity and host interactions through global metagenomics.</title>
        <authorList>
            <person name="Schulz F."/>
            <person name="Roux S."/>
            <person name="Paez-Espino D."/>
            <person name="Jungbluth S."/>
            <person name="Walsh D.A."/>
            <person name="Denef V.J."/>
            <person name="McMahon K.D."/>
            <person name="Konstantinidis K.T."/>
            <person name="Eloe-Fadrosh E.A."/>
            <person name="Kyrpides N.C."/>
            <person name="Woyke T."/>
        </authorList>
    </citation>
    <scope>NUCLEOTIDE SEQUENCE</scope>
    <source>
        <strain evidence="2">GVMAG-M-3300023184-101</strain>
    </source>
</reference>